<dbReference type="GO" id="GO:0016020">
    <property type="term" value="C:membrane"/>
    <property type="evidence" value="ECO:0007669"/>
    <property type="project" value="UniProtKB-SubCell"/>
</dbReference>
<evidence type="ECO:0000256" key="4">
    <source>
        <dbReference type="ARBA" id="ARBA00023136"/>
    </source>
</evidence>
<feature type="transmembrane region" description="Helical" evidence="5">
    <location>
        <begin position="60"/>
        <end position="84"/>
    </location>
</feature>
<evidence type="ECO:0000256" key="5">
    <source>
        <dbReference type="SAM" id="Phobius"/>
    </source>
</evidence>
<keyword evidence="2 5" id="KW-0812">Transmembrane</keyword>
<protein>
    <recommendedName>
        <fullName evidence="6">Cytochrome C biogenesis protein transmembrane domain-containing protein</fullName>
    </recommendedName>
</protein>
<dbReference type="GO" id="GO:0015035">
    <property type="term" value="F:protein-disulfide reductase activity"/>
    <property type="evidence" value="ECO:0007669"/>
    <property type="project" value="TreeGrafter"/>
</dbReference>
<dbReference type="AlphaFoldDB" id="A0A0W8FPM0"/>
<dbReference type="PANTHER" id="PTHR32234:SF0">
    <property type="entry name" value="THIOL:DISULFIDE INTERCHANGE PROTEIN DSBD"/>
    <property type="match status" value="1"/>
</dbReference>
<keyword evidence="3 5" id="KW-1133">Transmembrane helix</keyword>
<evidence type="ECO:0000256" key="3">
    <source>
        <dbReference type="ARBA" id="ARBA00022989"/>
    </source>
</evidence>
<feature type="transmembrane region" description="Helical" evidence="5">
    <location>
        <begin position="179"/>
        <end position="204"/>
    </location>
</feature>
<proteinExistence type="predicted"/>
<feature type="transmembrane region" description="Helical" evidence="5">
    <location>
        <begin position="137"/>
        <end position="167"/>
    </location>
</feature>
<keyword evidence="4 5" id="KW-0472">Membrane</keyword>
<feature type="transmembrane region" description="Helical" evidence="5">
    <location>
        <begin position="17"/>
        <end position="48"/>
    </location>
</feature>
<accession>A0A0W8FPM0</accession>
<evidence type="ECO:0000256" key="2">
    <source>
        <dbReference type="ARBA" id="ARBA00022692"/>
    </source>
</evidence>
<name>A0A0W8FPM0_9ZZZZ</name>
<dbReference type="Pfam" id="PF02683">
    <property type="entry name" value="DsbD_TM"/>
    <property type="match status" value="1"/>
</dbReference>
<comment type="caution">
    <text evidence="7">The sequence shown here is derived from an EMBL/GenBank/DDBJ whole genome shotgun (WGS) entry which is preliminary data.</text>
</comment>
<feature type="domain" description="Cytochrome C biogenesis protein transmembrane" evidence="6">
    <location>
        <begin position="20"/>
        <end position="229"/>
    </location>
</feature>
<evidence type="ECO:0000313" key="7">
    <source>
        <dbReference type="EMBL" id="KUG22828.1"/>
    </source>
</evidence>
<reference evidence="7" key="1">
    <citation type="journal article" date="2015" name="Proc. Natl. Acad. Sci. U.S.A.">
        <title>Networks of energetic and metabolic interactions define dynamics in microbial communities.</title>
        <authorList>
            <person name="Embree M."/>
            <person name="Liu J.K."/>
            <person name="Al-Bassam M.M."/>
            <person name="Zengler K."/>
        </authorList>
    </citation>
    <scope>NUCLEOTIDE SEQUENCE</scope>
</reference>
<organism evidence="7">
    <name type="scientific">hydrocarbon metagenome</name>
    <dbReference type="NCBI Taxonomy" id="938273"/>
    <lineage>
        <taxon>unclassified sequences</taxon>
        <taxon>metagenomes</taxon>
        <taxon>ecological metagenomes</taxon>
    </lineage>
</organism>
<dbReference type="InterPro" id="IPR003834">
    <property type="entry name" value="Cyt_c_assmbl_TM_dom"/>
</dbReference>
<evidence type="ECO:0000259" key="6">
    <source>
        <dbReference type="Pfam" id="PF02683"/>
    </source>
</evidence>
<gene>
    <name evidence="7" type="ORF">ASZ90_007377</name>
</gene>
<dbReference type="EMBL" id="LNQE01000938">
    <property type="protein sequence ID" value="KUG22828.1"/>
    <property type="molecule type" value="Genomic_DNA"/>
</dbReference>
<comment type="subcellular location">
    <subcellularLocation>
        <location evidence="1">Membrane</location>
        <topology evidence="1">Multi-pass membrane protein</topology>
    </subcellularLocation>
</comment>
<dbReference type="PANTHER" id="PTHR32234">
    <property type="entry name" value="THIOL:DISULFIDE INTERCHANGE PROTEIN DSBD"/>
    <property type="match status" value="1"/>
</dbReference>
<sequence>MIENLINNLSLYLQDSLFLALLAAYLGGLIISFTPCTYPLIPVTVGFIGAQSSSSRLRGFFLSLFYVGGLAFTYSILGGVAALSGRLFGQMQTTPWTYFIMGNLCLIMGLSMLDVFSFSLPVPQKLTKISANSNKKGFLSSFLVGIVSGVVIGPCTTPVLAILLGYVALKTNVLLGMTLLFVFAFGMGTLLIIVGTFAGIIAALPRSGVWMTKIKFIFGLILIGAAEYFLYTAGVLSI</sequence>
<feature type="transmembrane region" description="Helical" evidence="5">
    <location>
        <begin position="216"/>
        <end position="236"/>
    </location>
</feature>
<dbReference type="GO" id="GO:0017004">
    <property type="term" value="P:cytochrome complex assembly"/>
    <property type="evidence" value="ECO:0007669"/>
    <property type="project" value="InterPro"/>
</dbReference>
<evidence type="ECO:0000256" key="1">
    <source>
        <dbReference type="ARBA" id="ARBA00004141"/>
    </source>
</evidence>
<dbReference type="GO" id="GO:0045454">
    <property type="term" value="P:cell redox homeostasis"/>
    <property type="evidence" value="ECO:0007669"/>
    <property type="project" value="TreeGrafter"/>
</dbReference>
<feature type="transmembrane region" description="Helical" evidence="5">
    <location>
        <begin position="96"/>
        <end position="116"/>
    </location>
</feature>